<keyword evidence="2" id="KW-1185">Reference proteome</keyword>
<dbReference type="EMBL" id="JAYMYR010000004">
    <property type="protein sequence ID" value="KAK7367285.1"/>
    <property type="molecule type" value="Genomic_DNA"/>
</dbReference>
<evidence type="ECO:0000313" key="2">
    <source>
        <dbReference type="Proteomes" id="UP001374584"/>
    </source>
</evidence>
<protein>
    <submittedName>
        <fullName evidence="1">Uncharacterized protein</fullName>
    </submittedName>
</protein>
<dbReference type="AlphaFoldDB" id="A0AAN9N679"/>
<organism evidence="1 2">
    <name type="scientific">Phaseolus coccineus</name>
    <name type="common">Scarlet runner bean</name>
    <name type="synonym">Phaseolus multiflorus</name>
    <dbReference type="NCBI Taxonomy" id="3886"/>
    <lineage>
        <taxon>Eukaryota</taxon>
        <taxon>Viridiplantae</taxon>
        <taxon>Streptophyta</taxon>
        <taxon>Embryophyta</taxon>
        <taxon>Tracheophyta</taxon>
        <taxon>Spermatophyta</taxon>
        <taxon>Magnoliopsida</taxon>
        <taxon>eudicotyledons</taxon>
        <taxon>Gunneridae</taxon>
        <taxon>Pentapetalae</taxon>
        <taxon>rosids</taxon>
        <taxon>fabids</taxon>
        <taxon>Fabales</taxon>
        <taxon>Fabaceae</taxon>
        <taxon>Papilionoideae</taxon>
        <taxon>50 kb inversion clade</taxon>
        <taxon>NPAAA clade</taxon>
        <taxon>indigoferoid/millettioid clade</taxon>
        <taxon>Phaseoleae</taxon>
        <taxon>Phaseolus</taxon>
    </lineage>
</organism>
<comment type="caution">
    <text evidence="1">The sequence shown here is derived from an EMBL/GenBank/DDBJ whole genome shotgun (WGS) entry which is preliminary data.</text>
</comment>
<proteinExistence type="predicted"/>
<reference evidence="1 2" key="1">
    <citation type="submission" date="2024-01" db="EMBL/GenBank/DDBJ databases">
        <title>The genomes of 5 underutilized Papilionoideae crops provide insights into root nodulation and disease resistanc.</title>
        <authorList>
            <person name="Jiang F."/>
        </authorList>
    </citation>
    <scope>NUCLEOTIDE SEQUENCE [LARGE SCALE GENOMIC DNA]</scope>
    <source>
        <strain evidence="1">JINMINGXINNONG_FW02</strain>
        <tissue evidence="1">Leaves</tissue>
    </source>
</reference>
<sequence length="174" mass="19584">MHFRPTSLCMHLRPISLLTPDHALHAVTPGRCLITFPDDQAVPHDYPPTSVRCLMTCHRRPCGDLLPDSLALSTTCHPVHGPHGGEKLMEEFIHTVTYEMHGLGCIELTLTLYVGFAGNLWIRAYEVMDNHEQQKNKNMVLCMVTWDSHNYALDGSRRSLNLVDTHFNNVGGVL</sequence>
<evidence type="ECO:0000313" key="1">
    <source>
        <dbReference type="EMBL" id="KAK7367285.1"/>
    </source>
</evidence>
<name>A0AAN9N679_PHACN</name>
<accession>A0AAN9N679</accession>
<gene>
    <name evidence="1" type="ORF">VNO80_09294</name>
</gene>
<dbReference type="Proteomes" id="UP001374584">
    <property type="component" value="Unassembled WGS sequence"/>
</dbReference>